<evidence type="ECO:0000256" key="6">
    <source>
        <dbReference type="ARBA" id="ARBA00023242"/>
    </source>
</evidence>
<feature type="region of interest" description="Disordered" evidence="7">
    <location>
        <begin position="469"/>
        <end position="550"/>
    </location>
</feature>
<feature type="transmembrane region" description="Helical" evidence="8">
    <location>
        <begin position="45"/>
        <end position="67"/>
    </location>
</feature>
<dbReference type="InterPro" id="IPR035965">
    <property type="entry name" value="PAS-like_dom_sf"/>
</dbReference>
<evidence type="ECO:0000259" key="10">
    <source>
        <dbReference type="PROSITE" id="PS50888"/>
    </source>
</evidence>
<comment type="subcellular location">
    <subcellularLocation>
        <location evidence="1">Nucleus</location>
    </subcellularLocation>
</comment>
<dbReference type="GO" id="GO:0046983">
    <property type="term" value="F:protein dimerization activity"/>
    <property type="evidence" value="ECO:0007669"/>
    <property type="project" value="InterPro"/>
</dbReference>
<dbReference type="GO" id="GO:0003700">
    <property type="term" value="F:DNA-binding transcription factor activity"/>
    <property type="evidence" value="ECO:0007669"/>
    <property type="project" value="InterPro"/>
</dbReference>
<evidence type="ECO:0000256" key="4">
    <source>
        <dbReference type="ARBA" id="ARBA00023125"/>
    </source>
</evidence>
<gene>
    <name evidence="11" type="primary">Arntl</name>
    <name evidence="11" type="ORF">TNCT_13151</name>
</gene>
<evidence type="ECO:0000256" key="7">
    <source>
        <dbReference type="SAM" id="MobiDB-lite"/>
    </source>
</evidence>
<keyword evidence="6" id="KW-0539">Nucleus</keyword>
<dbReference type="CDD" id="cd11391">
    <property type="entry name" value="bHLH_PAS"/>
    <property type="match status" value="1"/>
</dbReference>
<evidence type="ECO:0000313" key="11">
    <source>
        <dbReference type="EMBL" id="GFR25870.1"/>
    </source>
</evidence>
<accession>A0A8X6LXS1</accession>
<dbReference type="Pfam" id="PF14598">
    <property type="entry name" value="PAS_11"/>
    <property type="match status" value="1"/>
</dbReference>
<keyword evidence="11" id="KW-0675">Receptor</keyword>
<evidence type="ECO:0000256" key="2">
    <source>
        <dbReference type="ARBA" id="ARBA00022737"/>
    </source>
</evidence>
<dbReference type="InterPro" id="IPR036638">
    <property type="entry name" value="HLH_DNA-bd_sf"/>
</dbReference>
<dbReference type="PROSITE" id="PS50112">
    <property type="entry name" value="PAS"/>
    <property type="match status" value="2"/>
</dbReference>
<dbReference type="PANTHER" id="PTHR23042">
    <property type="entry name" value="CIRCADIAN PROTEIN CLOCK/ARNT/BMAL/PAS"/>
    <property type="match status" value="1"/>
</dbReference>
<dbReference type="CDD" id="cd00130">
    <property type="entry name" value="PAS"/>
    <property type="match status" value="2"/>
</dbReference>
<dbReference type="InterPro" id="IPR001067">
    <property type="entry name" value="Nuc_translocat"/>
</dbReference>
<reference evidence="11" key="1">
    <citation type="submission" date="2020-07" db="EMBL/GenBank/DDBJ databases">
        <title>Multicomponent nature underlies the extraordinary mechanical properties of spider dragline silk.</title>
        <authorList>
            <person name="Kono N."/>
            <person name="Nakamura H."/>
            <person name="Mori M."/>
            <person name="Yoshida Y."/>
            <person name="Ohtoshi R."/>
            <person name="Malay A.D."/>
            <person name="Moran D.A.P."/>
            <person name="Tomita M."/>
            <person name="Numata K."/>
            <person name="Arakawa K."/>
        </authorList>
    </citation>
    <scope>NUCLEOTIDE SEQUENCE</scope>
</reference>
<dbReference type="EMBL" id="BMAO01038592">
    <property type="protein sequence ID" value="GFR25870.1"/>
    <property type="molecule type" value="Genomic_DNA"/>
</dbReference>
<keyword evidence="2" id="KW-0677">Repeat</keyword>
<dbReference type="Pfam" id="PF00989">
    <property type="entry name" value="PAS"/>
    <property type="match status" value="1"/>
</dbReference>
<dbReference type="GO" id="GO:0005737">
    <property type="term" value="C:cytoplasm"/>
    <property type="evidence" value="ECO:0007669"/>
    <property type="project" value="InterPro"/>
</dbReference>
<keyword evidence="5" id="KW-0804">Transcription</keyword>
<dbReference type="GO" id="GO:0005667">
    <property type="term" value="C:transcription regulator complex"/>
    <property type="evidence" value="ECO:0007669"/>
    <property type="project" value="InterPro"/>
</dbReference>
<dbReference type="NCBIfam" id="TIGR00229">
    <property type="entry name" value="sensory_box"/>
    <property type="match status" value="1"/>
</dbReference>
<proteinExistence type="predicted"/>
<feature type="domain" description="PAS" evidence="9">
    <location>
        <begin position="179"/>
        <end position="246"/>
    </location>
</feature>
<dbReference type="Gene3D" id="4.10.280.10">
    <property type="entry name" value="Helix-loop-helix DNA-binding domain"/>
    <property type="match status" value="1"/>
</dbReference>
<dbReference type="InterPro" id="IPR000014">
    <property type="entry name" value="PAS"/>
</dbReference>
<feature type="domain" description="PAS" evidence="9">
    <location>
        <begin position="321"/>
        <end position="370"/>
    </location>
</feature>
<dbReference type="InterPro" id="IPR050933">
    <property type="entry name" value="Circadian_TF"/>
</dbReference>
<evidence type="ECO:0000256" key="8">
    <source>
        <dbReference type="SAM" id="Phobius"/>
    </source>
</evidence>
<keyword evidence="12" id="KW-1185">Reference proteome</keyword>
<feature type="domain" description="BHLH" evidence="10">
    <location>
        <begin position="104"/>
        <end position="157"/>
    </location>
</feature>
<evidence type="ECO:0000256" key="3">
    <source>
        <dbReference type="ARBA" id="ARBA00023015"/>
    </source>
</evidence>
<keyword evidence="8" id="KW-0812">Transmembrane</keyword>
<dbReference type="GO" id="GO:0045944">
    <property type="term" value="P:positive regulation of transcription by RNA polymerase II"/>
    <property type="evidence" value="ECO:0007669"/>
    <property type="project" value="UniProtKB-ARBA"/>
</dbReference>
<protein>
    <submittedName>
        <fullName evidence="11">Aryl hydrocarbon receptor nuclear translocator-like protein 1</fullName>
    </submittedName>
</protein>
<organism evidence="11 12">
    <name type="scientific">Trichonephila clavata</name>
    <name type="common">Joro spider</name>
    <name type="synonym">Nephila clavata</name>
    <dbReference type="NCBI Taxonomy" id="2740835"/>
    <lineage>
        <taxon>Eukaryota</taxon>
        <taxon>Metazoa</taxon>
        <taxon>Ecdysozoa</taxon>
        <taxon>Arthropoda</taxon>
        <taxon>Chelicerata</taxon>
        <taxon>Arachnida</taxon>
        <taxon>Araneae</taxon>
        <taxon>Araneomorphae</taxon>
        <taxon>Entelegynae</taxon>
        <taxon>Araneoidea</taxon>
        <taxon>Nephilidae</taxon>
        <taxon>Trichonephila</taxon>
    </lineage>
</organism>
<feature type="compositionally biased region" description="Polar residues" evidence="7">
    <location>
        <begin position="490"/>
        <end position="501"/>
    </location>
</feature>
<keyword evidence="8" id="KW-1133">Transmembrane helix</keyword>
<dbReference type="PROSITE" id="PS50888">
    <property type="entry name" value="BHLH"/>
    <property type="match status" value="1"/>
</dbReference>
<evidence type="ECO:0000256" key="1">
    <source>
        <dbReference type="ARBA" id="ARBA00004123"/>
    </source>
</evidence>
<dbReference type="InterPro" id="IPR013767">
    <property type="entry name" value="PAS_fold"/>
</dbReference>
<dbReference type="OrthoDB" id="7788762at2759"/>
<dbReference type="SMART" id="SM00091">
    <property type="entry name" value="PAS"/>
    <property type="match status" value="2"/>
</dbReference>
<dbReference type="SUPFAM" id="SSF55785">
    <property type="entry name" value="PYP-like sensor domain (PAS domain)"/>
    <property type="match status" value="2"/>
</dbReference>
<feature type="transmembrane region" description="Helical" evidence="8">
    <location>
        <begin position="6"/>
        <end position="24"/>
    </location>
</feature>
<keyword evidence="3" id="KW-0805">Transcription regulation</keyword>
<dbReference type="SUPFAM" id="SSF47459">
    <property type="entry name" value="HLH, helix-loop-helix DNA-binding domain"/>
    <property type="match status" value="1"/>
</dbReference>
<keyword evidence="8" id="KW-0472">Membrane</keyword>
<evidence type="ECO:0000259" key="9">
    <source>
        <dbReference type="PROSITE" id="PS50112"/>
    </source>
</evidence>
<dbReference type="GO" id="GO:0005634">
    <property type="term" value="C:nucleus"/>
    <property type="evidence" value="ECO:0007669"/>
    <property type="project" value="UniProtKB-SubCell"/>
</dbReference>
<evidence type="ECO:0000313" key="12">
    <source>
        <dbReference type="Proteomes" id="UP000887116"/>
    </source>
</evidence>
<dbReference type="Pfam" id="PF00010">
    <property type="entry name" value="HLH"/>
    <property type="match status" value="1"/>
</dbReference>
<dbReference type="SMART" id="SM00353">
    <property type="entry name" value="HLH"/>
    <property type="match status" value="1"/>
</dbReference>
<dbReference type="InterPro" id="IPR011598">
    <property type="entry name" value="bHLH_dom"/>
</dbReference>
<dbReference type="PRINTS" id="PR00785">
    <property type="entry name" value="NCTRNSLOCATR"/>
</dbReference>
<dbReference type="Proteomes" id="UP000887116">
    <property type="component" value="Unassembled WGS sequence"/>
</dbReference>
<keyword evidence="4" id="KW-0238">DNA-binding</keyword>
<name>A0A8X6LXS1_TRICU</name>
<sequence>MWIGFKVVHITILFCMIFSVNISIKNKERAYSLCVHQTENHSVAIKYLAQIWLVIIPASLHFVAIMAEKSHTISTPCLAAALSPTAPSSADGSNNSHNNNNNNVARIQRNVAEKQRRDKLNGYISELATIVPMISTSSKRLDKTSILRLSAAHLRICKSPLGGNKKLKKSIKWCPSFLSNDQIREILESVDGFLILTTPTGKILFTSRSVERYLGHQDIDLIGHSLYTFTHPDDLDSVKEEMERLLLACMENGSSRCSFQCRLKEKVQPRSESVTYQFVHFVGGMASVEEEFDKASRSVVSHMFKAFVKVVDMSPYNQLSLEEATADEYVTRHSLDGTIIFADHRLATITGHMPHEVIGLSAYEYIHKEDTSIALFAHHLMFSNDKGTGMIVYRLRTRDERYVYLKSVGCLQYDSATSQVDHFVCVNQQLDDSDGDLQLKYFIDRYIPHIKGSSATSLFESVKALQISSSKASPSNSKTNGTSHSEDDTSSPGNTESNVSNKKTEARKVKEKGRRNSKSEMGANSNQKACRKKRHSLPQPASPDFVNKNGTTNPCFPDIPQNELQIKRQNIGTIATNVNSNMEYFNGTVNSSTSEPDKNIYTSSMNVNQSDNVNTQSKSMLSSLLSDNSCCVTKGPNHHAHNNSTELVLGSVKTHSNENVYGSVAGAEESTTMQIGAQFLHLGVREKKRNGDRHSISDSRKYFHGEYGSTILSGKEMDESISICHSPVKDAFQSNESGICITDSSSLLEMQLDNSYKDEDVIHGNVNESFAKHSSFGSPNNCIDDIHPTLSLVNSNDSDSVLRNSRWSVDNCFKFQSDIEDATTSSMDYCDTMPSAEDEVNGDLKDNLSFQDDFSSLLSATLPHSDSNSLPSANGWNDIFSSTEYSSPLNNEDLLQKDDEQLLITNPKVKSYDLW</sequence>
<dbReference type="AlphaFoldDB" id="A0A8X6LXS1"/>
<dbReference type="Gene3D" id="3.30.450.20">
    <property type="entry name" value="PAS domain"/>
    <property type="match status" value="2"/>
</dbReference>
<dbReference type="GO" id="GO:0003677">
    <property type="term" value="F:DNA binding"/>
    <property type="evidence" value="ECO:0007669"/>
    <property type="project" value="UniProtKB-KW"/>
</dbReference>
<evidence type="ECO:0000256" key="5">
    <source>
        <dbReference type="ARBA" id="ARBA00023163"/>
    </source>
</evidence>
<comment type="caution">
    <text evidence="11">The sequence shown here is derived from an EMBL/GenBank/DDBJ whole genome shotgun (WGS) entry which is preliminary data.</text>
</comment>